<evidence type="ECO:0000313" key="1">
    <source>
        <dbReference type="EMBL" id="CUU79398.1"/>
    </source>
</evidence>
<proteinExistence type="predicted"/>
<dbReference type="AlphaFoldDB" id="A0A9W5AQ98"/>
<dbReference type="Proteomes" id="UP000052257">
    <property type="component" value="Unassembled WGS sequence"/>
</dbReference>
<reference evidence="1 2" key="1">
    <citation type="submission" date="2015-11" db="EMBL/GenBank/DDBJ databases">
        <authorList>
            <consortium name="Pathogen Informatics"/>
        </authorList>
    </citation>
    <scope>NUCLEOTIDE SEQUENCE [LARGE SCALE GENOMIC DNA]</scope>
    <source>
        <strain evidence="1 2">006A-0191</strain>
    </source>
</reference>
<accession>A0A9W5AQ98</accession>
<protein>
    <submittedName>
        <fullName evidence="1">Conjugal transfer protein TrbL/VirB6</fullName>
    </submittedName>
</protein>
<dbReference type="RefSeq" id="WP_277958569.1">
    <property type="nucleotide sequence ID" value="NZ_FAUW01000002.1"/>
</dbReference>
<name>A0A9W5AQ98_CAMHY</name>
<sequence length="57" mass="6605">MNIIFFQEFGNSIKDILEVIKQASMSDQITQLSFLFSLTLGVLIMHKERDFKLAKII</sequence>
<dbReference type="EMBL" id="FAUW01000002">
    <property type="protein sequence ID" value="CUU79398.1"/>
    <property type="molecule type" value="Genomic_DNA"/>
</dbReference>
<evidence type="ECO:0000313" key="2">
    <source>
        <dbReference type="Proteomes" id="UP000052257"/>
    </source>
</evidence>
<gene>
    <name evidence="1" type="ORF">ERS739220_01068</name>
</gene>
<comment type="caution">
    <text evidence="1">The sequence shown here is derived from an EMBL/GenBank/DDBJ whole genome shotgun (WGS) entry which is preliminary data.</text>
</comment>
<organism evidence="1 2">
    <name type="scientific">Campylobacter hyointestinalis subsp. hyointestinalis</name>
    <dbReference type="NCBI Taxonomy" id="91352"/>
    <lineage>
        <taxon>Bacteria</taxon>
        <taxon>Pseudomonadati</taxon>
        <taxon>Campylobacterota</taxon>
        <taxon>Epsilonproteobacteria</taxon>
        <taxon>Campylobacterales</taxon>
        <taxon>Campylobacteraceae</taxon>
        <taxon>Campylobacter</taxon>
    </lineage>
</organism>